<reference evidence="2" key="1">
    <citation type="submission" date="2016-11" db="UniProtKB">
        <authorList>
            <consortium name="WormBaseParasite"/>
        </authorList>
    </citation>
    <scope>IDENTIFICATION</scope>
</reference>
<keyword evidence="1" id="KW-1185">Reference proteome</keyword>
<dbReference type="WBParaSite" id="Hba_06415">
    <property type="protein sequence ID" value="Hba_06415"/>
    <property type="gene ID" value="Hba_06415"/>
</dbReference>
<proteinExistence type="predicted"/>
<evidence type="ECO:0000313" key="2">
    <source>
        <dbReference type="WBParaSite" id="Hba_06415"/>
    </source>
</evidence>
<organism evidence="1 2">
    <name type="scientific">Heterorhabditis bacteriophora</name>
    <name type="common">Entomopathogenic nematode worm</name>
    <dbReference type="NCBI Taxonomy" id="37862"/>
    <lineage>
        <taxon>Eukaryota</taxon>
        <taxon>Metazoa</taxon>
        <taxon>Ecdysozoa</taxon>
        <taxon>Nematoda</taxon>
        <taxon>Chromadorea</taxon>
        <taxon>Rhabditida</taxon>
        <taxon>Rhabditina</taxon>
        <taxon>Rhabditomorpha</taxon>
        <taxon>Strongyloidea</taxon>
        <taxon>Heterorhabditidae</taxon>
        <taxon>Heterorhabditis</taxon>
    </lineage>
</organism>
<accession>A0A1I7WMP3</accession>
<protein>
    <submittedName>
        <fullName evidence="2">40S ribosomal protein S6</fullName>
    </submittedName>
</protein>
<dbReference type="AlphaFoldDB" id="A0A1I7WMP3"/>
<dbReference type="Proteomes" id="UP000095283">
    <property type="component" value="Unplaced"/>
</dbReference>
<name>A0A1I7WMP3_HETBA</name>
<evidence type="ECO:0000313" key="1">
    <source>
        <dbReference type="Proteomes" id="UP000095283"/>
    </source>
</evidence>
<sequence>MSNIAHIALSKTKIGGKELIVDFCGSKSTTSKRKGSSQAVNPLELFINGIPASVTREDIKNVDYFLLISYLVTCGLFLKLKTTLEEGANKKEDDV</sequence>